<dbReference type="OrthoDB" id="9792276at2"/>
<dbReference type="eggNOG" id="COG0641">
    <property type="taxonomic scope" value="Bacteria"/>
</dbReference>
<dbReference type="SFLD" id="SFLDG01386">
    <property type="entry name" value="main_SPASM_domain-containing"/>
    <property type="match status" value="1"/>
</dbReference>
<evidence type="ECO:0000313" key="9">
    <source>
        <dbReference type="Proteomes" id="UP000036196"/>
    </source>
</evidence>
<dbReference type="PROSITE" id="PS51918">
    <property type="entry name" value="RADICAL_SAM"/>
    <property type="match status" value="1"/>
</dbReference>
<dbReference type="Gene3D" id="3.20.20.70">
    <property type="entry name" value="Aldolase class I"/>
    <property type="match status" value="1"/>
</dbReference>
<protein>
    <submittedName>
        <fullName evidence="8">His-Xaa-Ser system radical SAM maturase HxsB</fullName>
    </submittedName>
    <submittedName>
        <fullName evidence="7">Radical SAM protein</fullName>
    </submittedName>
</protein>
<evidence type="ECO:0000256" key="4">
    <source>
        <dbReference type="ARBA" id="ARBA00023004"/>
    </source>
</evidence>
<dbReference type="Proteomes" id="UP000036196">
    <property type="component" value="Unassembled WGS sequence"/>
</dbReference>
<evidence type="ECO:0000256" key="1">
    <source>
        <dbReference type="ARBA" id="ARBA00001966"/>
    </source>
</evidence>
<dbReference type="SMART" id="SM00729">
    <property type="entry name" value="Elp3"/>
    <property type="match status" value="1"/>
</dbReference>
<dbReference type="GO" id="GO:0016491">
    <property type="term" value="F:oxidoreductase activity"/>
    <property type="evidence" value="ECO:0007669"/>
    <property type="project" value="InterPro"/>
</dbReference>
<reference evidence="8" key="2">
    <citation type="submission" date="2023-08" db="EMBL/GenBank/DDBJ databases">
        <title>WGS of pathogenic bacterial species, Los Angeles County Public Health Laboratories.</title>
        <authorList>
            <person name="Garrigues J.M."/>
            <person name="Green N.M."/>
        </authorList>
    </citation>
    <scope>NUCLEOTIDE SEQUENCE</scope>
    <source>
        <strain evidence="8">LACPHL-BACT-2023-00068</strain>
    </source>
</reference>
<dbReference type="Proteomes" id="UP001236270">
    <property type="component" value="Unassembled WGS sequence"/>
</dbReference>
<keyword evidence="3" id="KW-0479">Metal-binding</keyword>
<feature type="domain" description="Radical SAM core" evidence="6">
    <location>
        <begin position="97"/>
        <end position="330"/>
    </location>
</feature>
<dbReference type="InterPro" id="IPR013785">
    <property type="entry name" value="Aldolase_TIM"/>
</dbReference>
<evidence type="ECO:0000313" key="8">
    <source>
        <dbReference type="EMBL" id="MDQ2310932.1"/>
    </source>
</evidence>
<dbReference type="EMBL" id="JAVDNV010000013">
    <property type="protein sequence ID" value="MDQ2310932.1"/>
    <property type="molecule type" value="Genomic_DNA"/>
</dbReference>
<dbReference type="SFLD" id="SFLDG01384">
    <property type="entry name" value="thioether_bond_formation_requi"/>
    <property type="match status" value="1"/>
</dbReference>
<dbReference type="PANTHER" id="PTHR43273">
    <property type="entry name" value="ANAEROBIC SULFATASE-MATURATING ENZYME HOMOLOG ASLB-RELATED"/>
    <property type="match status" value="1"/>
</dbReference>
<dbReference type="PATRIC" id="fig|61647.14.peg.1500"/>
<dbReference type="InterPro" id="IPR006638">
    <property type="entry name" value="Elp3/MiaA/NifB-like_rSAM"/>
</dbReference>
<comment type="cofactor">
    <cofactor evidence="1">
        <name>[4Fe-4S] cluster</name>
        <dbReference type="ChEBI" id="CHEBI:49883"/>
    </cofactor>
</comment>
<dbReference type="CDD" id="cd01335">
    <property type="entry name" value="Radical_SAM"/>
    <property type="match status" value="1"/>
</dbReference>
<dbReference type="GO" id="GO:0051536">
    <property type="term" value="F:iron-sulfur cluster binding"/>
    <property type="evidence" value="ECO:0007669"/>
    <property type="project" value="UniProtKB-KW"/>
</dbReference>
<dbReference type="InterPro" id="IPR023867">
    <property type="entry name" value="Sulphatase_maturase_rSAM"/>
</dbReference>
<sequence length="485" mass="55360">MSVEFLPKEAFSADHYQLLPFRFSQLSREKYFLSTDYGEWLCLDSAQLNSLIKKEKISDLDLYYELKAKHIIADNVTEAHLTHLASRYRTKKAFLENFSQLHIFVLTIRCNNSCIYCQASRKSCQSEAVRYDMSPEILEKSIELFLSMPSDKLTLEFQGGESTLNMPLIRQAVALVNQRKNDKDIQFVVCTNLCDLNDDDLDFLIAHAFSLSTSLDGPESLHDANRKFGKTGAWKALTQSLDKIRQRNAFAQVSALMTTTRQSLTMHREIIDEYVRLGFRSIFIRELNPYGFAHKYFHKIGYTTAQFLEFYEKCLDYILTLNHQGTVFRESYAALIMKKLMTPWSTGFVDLQSPCGSGFGVTLYNYDGNIYPSDESRMMAEMGDHHFRMGNIFTHNPEALFFGPVMQELAAAGVNDALPVCADCAFAPYCGADPVRRYQVTGSVYGRPGEDDFCIKNRGIISLVIKKLTEGDSQTRQLLMQWGLQ</sequence>
<reference evidence="7 9" key="1">
    <citation type="submission" date="2015-05" db="EMBL/GenBank/DDBJ databases">
        <title>Genome sequences of Pluralibacter gergoviae.</title>
        <authorList>
            <person name="Greninger A.L."/>
            <person name="Miller S."/>
        </authorList>
    </citation>
    <scope>NUCLEOTIDE SEQUENCE [LARGE SCALE GENOMIC DNA]</scope>
    <source>
        <strain evidence="7 9">JS81F13</strain>
    </source>
</reference>
<dbReference type="RefSeq" id="WP_048254272.1">
    <property type="nucleotide sequence ID" value="NZ_CBCSIS010000013.1"/>
</dbReference>
<gene>
    <name evidence="8" type="primary">hxsB</name>
    <name evidence="7" type="ORF">ABW06_17805</name>
    <name evidence="8" type="ORF">RBJ30_17760</name>
</gene>
<keyword evidence="5" id="KW-0411">Iron-sulfur</keyword>
<keyword evidence="9" id="KW-1185">Reference proteome</keyword>
<dbReference type="InterPro" id="IPR007197">
    <property type="entry name" value="rSAM"/>
</dbReference>
<dbReference type="STRING" id="61647.LG71_16355"/>
<comment type="caution">
    <text evidence="7">The sequence shown here is derived from an EMBL/GenBank/DDBJ whole genome shotgun (WGS) entry which is preliminary data.</text>
</comment>
<organism evidence="7 9">
    <name type="scientific">Pluralibacter gergoviae</name>
    <name type="common">Enterobacter gergoviae</name>
    <dbReference type="NCBI Taxonomy" id="61647"/>
    <lineage>
        <taxon>Bacteria</taxon>
        <taxon>Pseudomonadati</taxon>
        <taxon>Pseudomonadota</taxon>
        <taxon>Gammaproteobacteria</taxon>
        <taxon>Enterobacterales</taxon>
        <taxon>Enterobacteriaceae</taxon>
        <taxon>Pluralibacter</taxon>
    </lineage>
</organism>
<keyword evidence="4" id="KW-0408">Iron</keyword>
<accession>A0A0J5KII1</accession>
<dbReference type="Pfam" id="PF04055">
    <property type="entry name" value="Radical_SAM"/>
    <property type="match status" value="1"/>
</dbReference>
<dbReference type="NCBIfam" id="TIGR03978">
    <property type="entry name" value="rSAM_paired_1"/>
    <property type="match status" value="1"/>
</dbReference>
<evidence type="ECO:0000256" key="5">
    <source>
        <dbReference type="ARBA" id="ARBA00023014"/>
    </source>
</evidence>
<keyword evidence="2" id="KW-0949">S-adenosyl-L-methionine</keyword>
<evidence type="ECO:0000256" key="2">
    <source>
        <dbReference type="ARBA" id="ARBA00022691"/>
    </source>
</evidence>
<dbReference type="EMBL" id="LDZF01000020">
    <property type="protein sequence ID" value="KMK12236.1"/>
    <property type="molecule type" value="Genomic_DNA"/>
</dbReference>
<dbReference type="SFLD" id="SFLDG01067">
    <property type="entry name" value="SPASM/twitch_domain_containing"/>
    <property type="match status" value="1"/>
</dbReference>
<dbReference type="InterPro" id="IPR024023">
    <property type="entry name" value="rSAM_paired_HxsB"/>
</dbReference>
<dbReference type="AlphaFoldDB" id="A0A0J5KII1"/>
<dbReference type="GeneID" id="61385093"/>
<evidence type="ECO:0000259" key="6">
    <source>
        <dbReference type="PROSITE" id="PS51918"/>
    </source>
</evidence>
<dbReference type="GO" id="GO:0046872">
    <property type="term" value="F:metal ion binding"/>
    <property type="evidence" value="ECO:0007669"/>
    <property type="project" value="UniProtKB-KW"/>
</dbReference>
<evidence type="ECO:0000256" key="3">
    <source>
        <dbReference type="ARBA" id="ARBA00022723"/>
    </source>
</evidence>
<dbReference type="SUPFAM" id="SSF102114">
    <property type="entry name" value="Radical SAM enzymes"/>
    <property type="match status" value="1"/>
</dbReference>
<dbReference type="PANTHER" id="PTHR43273:SF8">
    <property type="entry name" value="RADICAL SAM DOMAIN PROTEIN"/>
    <property type="match status" value="1"/>
</dbReference>
<name>A0A0J5KII1_PLUGE</name>
<evidence type="ECO:0000313" key="7">
    <source>
        <dbReference type="EMBL" id="KMK12236.1"/>
    </source>
</evidence>
<proteinExistence type="predicted"/>
<dbReference type="InterPro" id="IPR058240">
    <property type="entry name" value="rSAM_sf"/>
</dbReference>
<dbReference type="SFLD" id="SFLDS00029">
    <property type="entry name" value="Radical_SAM"/>
    <property type="match status" value="1"/>
</dbReference>